<sequence>MKNVFLTLAIAFKMGFYKFLVLSTLALAIYACNQPHSSVFNSAAADTAAAPTLEGKEAIAHMQIDSGLEVQLVAQEPMVVAPVAMSFDPQGRMWVVEMMGYMPDTSGNGENVPDGKVVILQDTNGDGMADKRTVFLDSLVLPRAICLIDSGILVATPPALWYYEIKNDSAGKRTLVDDKYADGGNVEHQPNGLFRAMDNWIYSAKSDRRYRRINGKWVKENTHFRGQWGISQDDAGRLFYNNNSQNLLGDYFLPGMGANNPHQREAAGFDEKIVPDNRVFPIRPTRGVNRGYVKGVLDDSGRLVSFTAACGPHIYRALALPYSYYGNAFVAEPAANLIKRDILTDSGLAVTGREAYEGKEFLASTDERFRPVNITTGPDGALYIADMYRGIIQHKTYLTGYLKQQIATRQLTRPLNCGRIYRIVPKGKKVENQPLLLNRPTKLLDLLHDGNGMRRDMAQQLIIDHQLITLTPALRQMMQDSTQLLGQRHALWALEGLHALRWEDVSLILHSGNQPMQIQAIAAIPSVLSAANIKSALPLIDSLLADKSLVPYAAWLLPAVGKWDKTAAKRMVLQLMKSYMHDRYISAALINNACDQESAMLKELQGINPDTTLVLYKALKNVLESMQSAEEKKRMAALELAYPRGHEIFTTICQTCHGKSGKGIASMAPPLNESNWVNGSKKSLISIVLYGLTGPVTVQGKVYQAPEISGDMPGIGGSGEYSHEDIAQLLSYIRNAWKNNGDKITEAEVKAVRQQYNGRQKPFTAGELQ</sequence>
<comment type="caution">
    <text evidence="6">The sequence shown here is derived from an EMBL/GenBank/DDBJ whole genome shotgun (WGS) entry which is preliminary data.</text>
</comment>
<keyword evidence="7" id="KW-1185">Reference proteome</keyword>
<reference evidence="6 7" key="1">
    <citation type="submission" date="2018-06" db="EMBL/GenBank/DDBJ databases">
        <title>Genomic Encyclopedia of Archaeal and Bacterial Type Strains, Phase II (KMG-II): from individual species to whole genera.</title>
        <authorList>
            <person name="Goeker M."/>
        </authorList>
    </citation>
    <scope>NUCLEOTIDE SEQUENCE [LARGE SCALE GENOMIC DNA]</scope>
    <source>
        <strain evidence="6 7">DSM 29821</strain>
    </source>
</reference>
<dbReference type="Proteomes" id="UP000249819">
    <property type="component" value="Unassembled WGS sequence"/>
</dbReference>
<protein>
    <submittedName>
        <fullName evidence="6">Glucose/arabinose dehydrogenase</fullName>
    </submittedName>
</protein>
<dbReference type="PANTHER" id="PTHR33546">
    <property type="entry name" value="LARGE, MULTIFUNCTIONAL SECRETED PROTEIN-RELATED"/>
    <property type="match status" value="1"/>
</dbReference>
<evidence type="ECO:0000256" key="3">
    <source>
        <dbReference type="ARBA" id="ARBA00023004"/>
    </source>
</evidence>
<dbReference type="InterPro" id="IPR036909">
    <property type="entry name" value="Cyt_c-like_dom_sf"/>
</dbReference>
<dbReference type="Pfam" id="PF00034">
    <property type="entry name" value="Cytochrom_C"/>
    <property type="match status" value="1"/>
</dbReference>
<evidence type="ECO:0000313" key="6">
    <source>
        <dbReference type="EMBL" id="RAJ73495.1"/>
    </source>
</evidence>
<keyword evidence="3 4" id="KW-0408">Iron</keyword>
<dbReference type="InterPro" id="IPR055557">
    <property type="entry name" value="DUF7133"/>
</dbReference>
<keyword evidence="2 4" id="KW-0479">Metal-binding</keyword>
<dbReference type="InterPro" id="IPR011042">
    <property type="entry name" value="6-blade_b-propeller_TolB-like"/>
</dbReference>
<dbReference type="Pfam" id="PF23500">
    <property type="entry name" value="DUF7133"/>
    <property type="match status" value="1"/>
</dbReference>
<organism evidence="6 7">
    <name type="scientific">Chitinophaga dinghuensis</name>
    <dbReference type="NCBI Taxonomy" id="1539050"/>
    <lineage>
        <taxon>Bacteria</taxon>
        <taxon>Pseudomonadati</taxon>
        <taxon>Bacteroidota</taxon>
        <taxon>Chitinophagia</taxon>
        <taxon>Chitinophagales</taxon>
        <taxon>Chitinophagaceae</taxon>
        <taxon>Chitinophaga</taxon>
    </lineage>
</organism>
<dbReference type="GO" id="GO:0009055">
    <property type="term" value="F:electron transfer activity"/>
    <property type="evidence" value="ECO:0007669"/>
    <property type="project" value="InterPro"/>
</dbReference>
<evidence type="ECO:0000256" key="4">
    <source>
        <dbReference type="PROSITE-ProRule" id="PRU00433"/>
    </source>
</evidence>
<accession>A0A327VJZ1</accession>
<dbReference type="SUPFAM" id="SSF63829">
    <property type="entry name" value="Calcium-dependent phosphotriesterase"/>
    <property type="match status" value="1"/>
</dbReference>
<dbReference type="PROSITE" id="PS51257">
    <property type="entry name" value="PROKAR_LIPOPROTEIN"/>
    <property type="match status" value="1"/>
</dbReference>
<feature type="domain" description="Cytochrome c" evidence="5">
    <location>
        <begin position="640"/>
        <end position="737"/>
    </location>
</feature>
<name>A0A327VJZ1_9BACT</name>
<dbReference type="SUPFAM" id="SSF46626">
    <property type="entry name" value="Cytochrome c"/>
    <property type="match status" value="1"/>
</dbReference>
<dbReference type="Gene3D" id="1.10.760.10">
    <property type="entry name" value="Cytochrome c-like domain"/>
    <property type="match status" value="1"/>
</dbReference>
<keyword evidence="1 4" id="KW-0349">Heme</keyword>
<dbReference type="InterPro" id="IPR009056">
    <property type="entry name" value="Cyt_c-like_dom"/>
</dbReference>
<dbReference type="PANTHER" id="PTHR33546:SF1">
    <property type="entry name" value="LARGE, MULTIFUNCTIONAL SECRETED PROTEIN"/>
    <property type="match status" value="1"/>
</dbReference>
<dbReference type="GO" id="GO:0046872">
    <property type="term" value="F:metal ion binding"/>
    <property type="evidence" value="ECO:0007669"/>
    <property type="project" value="UniProtKB-KW"/>
</dbReference>
<evidence type="ECO:0000256" key="1">
    <source>
        <dbReference type="ARBA" id="ARBA00022617"/>
    </source>
</evidence>
<evidence type="ECO:0000313" key="7">
    <source>
        <dbReference type="Proteomes" id="UP000249819"/>
    </source>
</evidence>
<evidence type="ECO:0000259" key="5">
    <source>
        <dbReference type="PROSITE" id="PS51007"/>
    </source>
</evidence>
<dbReference type="EMBL" id="QLMA01000013">
    <property type="protein sequence ID" value="RAJ73495.1"/>
    <property type="molecule type" value="Genomic_DNA"/>
</dbReference>
<dbReference type="GO" id="GO:0020037">
    <property type="term" value="F:heme binding"/>
    <property type="evidence" value="ECO:0007669"/>
    <property type="project" value="InterPro"/>
</dbReference>
<dbReference type="Gene3D" id="2.120.10.30">
    <property type="entry name" value="TolB, C-terminal domain"/>
    <property type="match status" value="1"/>
</dbReference>
<dbReference type="AlphaFoldDB" id="A0A327VJZ1"/>
<dbReference type="PROSITE" id="PS51007">
    <property type="entry name" value="CYTC"/>
    <property type="match status" value="1"/>
</dbReference>
<evidence type="ECO:0000256" key="2">
    <source>
        <dbReference type="ARBA" id="ARBA00022723"/>
    </source>
</evidence>
<proteinExistence type="predicted"/>
<gene>
    <name evidence="6" type="ORF">CLV59_11348</name>
</gene>